<proteinExistence type="inferred from homology"/>
<dbReference type="GO" id="GO:0005829">
    <property type="term" value="C:cytosol"/>
    <property type="evidence" value="ECO:0007669"/>
    <property type="project" value="TreeGrafter"/>
</dbReference>
<comment type="cofactor">
    <cofactor evidence="1">
        <name>FAD</name>
        <dbReference type="ChEBI" id="CHEBI:57692"/>
    </cofactor>
</comment>
<dbReference type="GO" id="GO:0035999">
    <property type="term" value="P:tetrahydrofolate interconversion"/>
    <property type="evidence" value="ECO:0007669"/>
    <property type="project" value="UniProtKB-UniPathway"/>
</dbReference>
<keyword evidence="5" id="KW-0274">FAD</keyword>
<evidence type="ECO:0000313" key="7">
    <source>
        <dbReference type="EMBL" id="SVA53972.1"/>
    </source>
</evidence>
<evidence type="ECO:0000256" key="2">
    <source>
        <dbReference type="ARBA" id="ARBA00004777"/>
    </source>
</evidence>
<dbReference type="GO" id="GO:0009086">
    <property type="term" value="P:methionine biosynthetic process"/>
    <property type="evidence" value="ECO:0007669"/>
    <property type="project" value="TreeGrafter"/>
</dbReference>
<keyword evidence="4" id="KW-0285">Flavoprotein</keyword>
<dbReference type="EMBL" id="UINC01012347">
    <property type="protein sequence ID" value="SVA53972.1"/>
    <property type="molecule type" value="Genomic_DNA"/>
</dbReference>
<dbReference type="InterPro" id="IPR029041">
    <property type="entry name" value="FAD-linked_oxidoreductase-like"/>
</dbReference>
<reference evidence="7" key="1">
    <citation type="submission" date="2018-05" db="EMBL/GenBank/DDBJ databases">
        <authorList>
            <person name="Lanie J.A."/>
            <person name="Ng W.-L."/>
            <person name="Kazmierczak K.M."/>
            <person name="Andrzejewski T.M."/>
            <person name="Davidsen T.M."/>
            <person name="Wayne K.J."/>
            <person name="Tettelin H."/>
            <person name="Glass J.I."/>
            <person name="Rusch D."/>
            <person name="Podicherti R."/>
            <person name="Tsui H.-C.T."/>
            <person name="Winkler M.E."/>
        </authorList>
    </citation>
    <scope>NUCLEOTIDE SEQUENCE</scope>
</reference>
<accession>A0A381WNI9</accession>
<dbReference type="PANTHER" id="PTHR45754:SF3">
    <property type="entry name" value="METHYLENETETRAHYDROFOLATE REDUCTASE (NADPH)"/>
    <property type="match status" value="1"/>
</dbReference>
<name>A0A381WNI9_9ZZZZ</name>
<evidence type="ECO:0000256" key="6">
    <source>
        <dbReference type="ARBA" id="ARBA00023002"/>
    </source>
</evidence>
<dbReference type="AlphaFoldDB" id="A0A381WNI9"/>
<evidence type="ECO:0000256" key="1">
    <source>
        <dbReference type="ARBA" id="ARBA00001974"/>
    </source>
</evidence>
<keyword evidence="6" id="KW-0560">Oxidoreductase</keyword>
<dbReference type="Gene3D" id="3.20.20.220">
    <property type="match status" value="1"/>
</dbReference>
<dbReference type="InterPro" id="IPR003171">
    <property type="entry name" value="Mehydrof_redctse-like"/>
</dbReference>
<dbReference type="SUPFAM" id="SSF51730">
    <property type="entry name" value="FAD-linked oxidoreductase"/>
    <property type="match status" value="1"/>
</dbReference>
<dbReference type="Pfam" id="PF02219">
    <property type="entry name" value="MTHFR"/>
    <property type="match status" value="1"/>
</dbReference>
<gene>
    <name evidence="7" type="ORF">METZ01_LOCUS106826</name>
</gene>
<dbReference type="GO" id="GO:0071949">
    <property type="term" value="F:FAD binding"/>
    <property type="evidence" value="ECO:0007669"/>
    <property type="project" value="TreeGrafter"/>
</dbReference>
<protein>
    <submittedName>
        <fullName evidence="7">Uncharacterized protein</fullName>
    </submittedName>
</protein>
<sequence>MKNFRTALNTQDFVITSEIFLRPETNSNSIQIQADILRDYVDAILITDNQSGRVHMSSLAAGVLLLGVGVDPIVQLSCRNRNRISLLSDLLGCSALGITSLSLIRGDKVPDDFQPRPKAIMDVTATELIRIANTMKNDENIDSSRNFFLGGVVTAHAPKSGWPAKNITEKVNAGAQFVFTHTCLDMDLVRIYMKRLAEIKLLWQCHVVVGIAILNSAEDAQWVRKNRPNVIIPNDIITRLSNAKDPEKEGIAICVEQLEELSTIPGVSGAHIIAPEKLTNIPVAVSQSDTYKKNPQ</sequence>
<dbReference type="UniPathway" id="UPA00193"/>
<evidence type="ECO:0000256" key="3">
    <source>
        <dbReference type="ARBA" id="ARBA00006743"/>
    </source>
</evidence>
<evidence type="ECO:0000256" key="5">
    <source>
        <dbReference type="ARBA" id="ARBA00022827"/>
    </source>
</evidence>
<organism evidence="7">
    <name type="scientific">marine metagenome</name>
    <dbReference type="NCBI Taxonomy" id="408172"/>
    <lineage>
        <taxon>unclassified sequences</taxon>
        <taxon>metagenomes</taxon>
        <taxon>ecological metagenomes</taxon>
    </lineage>
</organism>
<comment type="similarity">
    <text evidence="3">Belongs to the methylenetetrahydrofolate reductase family.</text>
</comment>
<evidence type="ECO:0000256" key="4">
    <source>
        <dbReference type="ARBA" id="ARBA00022630"/>
    </source>
</evidence>
<comment type="pathway">
    <text evidence="2">One-carbon metabolism; tetrahydrofolate interconversion.</text>
</comment>
<dbReference type="PANTHER" id="PTHR45754">
    <property type="entry name" value="METHYLENETETRAHYDROFOLATE REDUCTASE"/>
    <property type="match status" value="1"/>
</dbReference>
<dbReference type="GO" id="GO:0004489">
    <property type="term" value="F:methylenetetrahydrofolate reductase [NAD(P)H] activity"/>
    <property type="evidence" value="ECO:0007669"/>
    <property type="project" value="InterPro"/>
</dbReference>